<dbReference type="Gene3D" id="3.40.50.12620">
    <property type="match status" value="1"/>
</dbReference>
<feature type="domain" description="SIS" evidence="2">
    <location>
        <begin position="298"/>
        <end position="483"/>
    </location>
</feature>
<keyword evidence="4" id="KW-1185">Reference proteome</keyword>
<dbReference type="InterPro" id="IPR005486">
    <property type="entry name" value="Glucokinase_regulatory_CS"/>
</dbReference>
<gene>
    <name evidence="3" type="ORF">LOD99_4530</name>
</gene>
<dbReference type="Pfam" id="PF22645">
    <property type="entry name" value="GKRP_SIS_N"/>
    <property type="match status" value="1"/>
</dbReference>
<dbReference type="GO" id="GO:0030246">
    <property type="term" value="F:carbohydrate binding"/>
    <property type="evidence" value="ECO:0007669"/>
    <property type="project" value="TreeGrafter"/>
</dbReference>
<accession>A0AAV7JU58</accession>
<dbReference type="GO" id="GO:0042593">
    <property type="term" value="P:glucose homeostasis"/>
    <property type="evidence" value="ECO:0007669"/>
    <property type="project" value="TreeGrafter"/>
</dbReference>
<evidence type="ECO:0000259" key="2">
    <source>
        <dbReference type="PROSITE" id="PS51464"/>
    </source>
</evidence>
<dbReference type="GO" id="GO:0009750">
    <property type="term" value="P:response to fructose"/>
    <property type="evidence" value="ECO:0007669"/>
    <property type="project" value="TreeGrafter"/>
</dbReference>
<evidence type="ECO:0000256" key="1">
    <source>
        <dbReference type="ARBA" id="ARBA00023277"/>
    </source>
</evidence>
<dbReference type="InterPro" id="IPR054017">
    <property type="entry name" value="GKRP_SIS_2"/>
</dbReference>
<dbReference type="GO" id="GO:0070095">
    <property type="term" value="F:fructose-6-phosphate binding"/>
    <property type="evidence" value="ECO:0007669"/>
    <property type="project" value="TreeGrafter"/>
</dbReference>
<protein>
    <submittedName>
        <fullName evidence="3">Glucokinase regulatory protein-like</fullName>
    </submittedName>
</protein>
<comment type="caution">
    <text evidence="3">The sequence shown here is derived from an EMBL/GenBank/DDBJ whole genome shotgun (WGS) entry which is preliminary data.</text>
</comment>
<dbReference type="Pfam" id="PF20741">
    <property type="entry name" value="GKRP-like_C"/>
    <property type="match status" value="1"/>
</dbReference>
<dbReference type="PROSITE" id="PS01272">
    <property type="entry name" value="GCKR"/>
    <property type="match status" value="1"/>
</dbReference>
<name>A0AAV7JU58_9METZ</name>
<dbReference type="PROSITE" id="PS51464">
    <property type="entry name" value="SIS"/>
    <property type="match status" value="2"/>
</dbReference>
<reference evidence="3 4" key="1">
    <citation type="journal article" date="2023" name="BMC Biol.">
        <title>The compact genome of the sponge Oopsacas minuta (Hexactinellida) is lacking key metazoan core genes.</title>
        <authorList>
            <person name="Santini S."/>
            <person name="Schenkelaars Q."/>
            <person name="Jourda C."/>
            <person name="Duchesne M."/>
            <person name="Belahbib H."/>
            <person name="Rocher C."/>
            <person name="Selva M."/>
            <person name="Riesgo A."/>
            <person name="Vervoort M."/>
            <person name="Leys S.P."/>
            <person name="Kodjabachian L."/>
            <person name="Le Bivic A."/>
            <person name="Borchiellini C."/>
            <person name="Claverie J.M."/>
            <person name="Renard E."/>
        </authorList>
    </citation>
    <scope>NUCLEOTIDE SEQUENCE [LARGE SCALE GENOMIC DNA]</scope>
    <source>
        <strain evidence="3">SPO-2</strain>
    </source>
</reference>
<dbReference type="Gene3D" id="3.40.50.10490">
    <property type="entry name" value="Glucose-6-phosphate isomerase like protein, domain 1"/>
    <property type="match status" value="1"/>
</dbReference>
<dbReference type="PANTHER" id="PTHR10088:SF4">
    <property type="entry name" value="GLUCOKINASE REGULATORY PROTEIN"/>
    <property type="match status" value="1"/>
</dbReference>
<feature type="domain" description="SIS" evidence="2">
    <location>
        <begin position="65"/>
        <end position="255"/>
    </location>
</feature>
<dbReference type="SUPFAM" id="SSF53697">
    <property type="entry name" value="SIS domain"/>
    <property type="match status" value="2"/>
</dbReference>
<dbReference type="GO" id="GO:0005654">
    <property type="term" value="C:nucleoplasm"/>
    <property type="evidence" value="ECO:0007669"/>
    <property type="project" value="TreeGrafter"/>
</dbReference>
<keyword evidence="1" id="KW-0119">Carbohydrate metabolism</keyword>
<sequence>MATTPSLTPFTERSNDITKNIDIANAEQIFDLIHTANNETFHGNSDDPICNGILNKICIEQCALVAETIVKNIFTNPNGKIVLSGCGTSGRIGFMVTRAFNKILNNLSLPKYYEYLLAGDDRSLFISQEAKEDEWNVGSSELASLAKSYSRVIYFGITCGLSAPYVAGQLDYCLHNDKFIPVLLGFNPVELARKHTLHGLGKCFYDIAVEMKNSHIINPVLGAEPITGSSRMKGGTATKIILETIFIAAHLKAGHIPSNLSTKTYPEIVQYFFENIYYKAYQQYPVYKNQTISLIQSCGDSLIKKTPNKEDGHIYYVANGTFGVLGLIDASECPPTFGTDYNTIRGFLYNAYDALCNIEGDLEAKFGDLYAISWNRFELLFSSLNQCDTVILLISESDNLEYTKRVINEVKKLPCTMFGIIKEMSGNKPLIDLFDNCIEILNPKNLLSSSEILNVTGIDFYEEIILKWILNTITTGAHILQGKILENYMIDVQPTNFKLYNRLLEIVMRFSGASVEKCTNAIISAIYQDDDPTPYLSNDVTIHVSRAIGAKKVVAIAILIASRNLTVSIANKYLEDNPVIRNAISSYK</sequence>
<organism evidence="3 4">
    <name type="scientific">Oopsacas minuta</name>
    <dbReference type="NCBI Taxonomy" id="111878"/>
    <lineage>
        <taxon>Eukaryota</taxon>
        <taxon>Metazoa</taxon>
        <taxon>Porifera</taxon>
        <taxon>Hexactinellida</taxon>
        <taxon>Hexasterophora</taxon>
        <taxon>Lyssacinosida</taxon>
        <taxon>Leucopsacidae</taxon>
        <taxon>Oopsacas</taxon>
    </lineage>
</organism>
<evidence type="ECO:0000313" key="4">
    <source>
        <dbReference type="Proteomes" id="UP001165289"/>
    </source>
</evidence>
<evidence type="ECO:0000313" key="3">
    <source>
        <dbReference type="EMBL" id="KAI6651985.1"/>
    </source>
</evidence>
<dbReference type="EMBL" id="JAKMXF010000300">
    <property type="protein sequence ID" value="KAI6651985.1"/>
    <property type="molecule type" value="Genomic_DNA"/>
</dbReference>
<dbReference type="Pfam" id="PF22198">
    <property type="entry name" value="GKRP_SIS_2"/>
    <property type="match status" value="1"/>
</dbReference>
<dbReference type="InterPro" id="IPR046348">
    <property type="entry name" value="SIS_dom_sf"/>
</dbReference>
<dbReference type="Proteomes" id="UP001165289">
    <property type="component" value="Unassembled WGS sequence"/>
</dbReference>
<dbReference type="AlphaFoldDB" id="A0AAV7JU58"/>
<dbReference type="Gene3D" id="1.10.8.1080">
    <property type="match status" value="1"/>
</dbReference>
<dbReference type="GO" id="GO:1901135">
    <property type="term" value="P:carbohydrate derivative metabolic process"/>
    <property type="evidence" value="ECO:0007669"/>
    <property type="project" value="InterPro"/>
</dbReference>
<dbReference type="GO" id="GO:0004857">
    <property type="term" value="F:enzyme inhibitor activity"/>
    <property type="evidence" value="ECO:0007669"/>
    <property type="project" value="TreeGrafter"/>
</dbReference>
<dbReference type="GO" id="GO:0019899">
    <property type="term" value="F:enzyme binding"/>
    <property type="evidence" value="ECO:0007669"/>
    <property type="project" value="TreeGrafter"/>
</dbReference>
<dbReference type="InterPro" id="IPR001347">
    <property type="entry name" value="SIS_dom"/>
</dbReference>
<dbReference type="GO" id="GO:0005829">
    <property type="term" value="C:cytosol"/>
    <property type="evidence" value="ECO:0007669"/>
    <property type="project" value="TreeGrafter"/>
</dbReference>
<proteinExistence type="predicted"/>
<dbReference type="PANTHER" id="PTHR10088">
    <property type="entry name" value="GLUCOKINASE REGULATORY PROTEIN"/>
    <property type="match status" value="1"/>
</dbReference>
<dbReference type="InterPro" id="IPR040190">
    <property type="entry name" value="MURQ/GCKR"/>
</dbReference>